<evidence type="ECO:0000313" key="2">
    <source>
        <dbReference type="EMBL" id="SDB96032.1"/>
    </source>
</evidence>
<dbReference type="RefSeq" id="WP_058231582.1">
    <property type="nucleotide sequence ID" value="NZ_FMYG01000002.1"/>
</dbReference>
<protein>
    <submittedName>
        <fullName evidence="2">Helix-turn-helix domain-containing protein</fullName>
    </submittedName>
</protein>
<organism evidence="2 3">
    <name type="scientific">Microbacterium enclense</name>
    <dbReference type="NCBI Taxonomy" id="993073"/>
    <lineage>
        <taxon>Bacteria</taxon>
        <taxon>Bacillati</taxon>
        <taxon>Actinomycetota</taxon>
        <taxon>Actinomycetes</taxon>
        <taxon>Micrococcales</taxon>
        <taxon>Microbacteriaceae</taxon>
        <taxon>Microbacterium</taxon>
    </lineage>
</organism>
<sequence>MSRIGSLLRAARRSRNLTQREVAGRLRIDQGRVSKAEAARELEYSTIERLLAASGHRLYSAPTRRDDVASAGAAVRSHLRNGDRQRALRTFIQLSDDLAAERGLVRGVLCLAEPEPTGDPAWDAALAALVALRLNEERLPRPEWVDAEDRRLSSPRTLAVDAADPLPARADVPAEFFDRGVLIWADTLASV</sequence>
<dbReference type="Proteomes" id="UP000183203">
    <property type="component" value="Unassembled WGS sequence"/>
</dbReference>
<dbReference type="SUPFAM" id="SSF47413">
    <property type="entry name" value="lambda repressor-like DNA-binding domains"/>
    <property type="match status" value="1"/>
</dbReference>
<reference evidence="2 3" key="1">
    <citation type="submission" date="2016-09" db="EMBL/GenBank/DDBJ databases">
        <authorList>
            <person name="Capua I."/>
            <person name="De Benedictis P."/>
            <person name="Joannis T."/>
            <person name="Lombin L.H."/>
            <person name="Cattoli G."/>
        </authorList>
    </citation>
    <scope>NUCLEOTIDE SEQUENCE [LARGE SCALE GENOMIC DNA]</scope>
    <source>
        <strain evidence="2 3">NIO-1002</strain>
    </source>
</reference>
<dbReference type="InterPro" id="IPR010982">
    <property type="entry name" value="Lambda_DNA-bd_dom_sf"/>
</dbReference>
<feature type="domain" description="HTH cro/C1-type" evidence="1">
    <location>
        <begin position="8"/>
        <end position="37"/>
    </location>
</feature>
<dbReference type="InterPro" id="IPR001387">
    <property type="entry name" value="Cro/C1-type_HTH"/>
</dbReference>
<evidence type="ECO:0000313" key="3">
    <source>
        <dbReference type="Proteomes" id="UP000183203"/>
    </source>
</evidence>
<dbReference type="EMBL" id="FMYG01000002">
    <property type="protein sequence ID" value="SDB96032.1"/>
    <property type="molecule type" value="Genomic_DNA"/>
</dbReference>
<evidence type="ECO:0000259" key="1">
    <source>
        <dbReference type="PROSITE" id="PS50943"/>
    </source>
</evidence>
<dbReference type="AlphaFoldDB" id="A0A1G6HP68"/>
<dbReference type="CDD" id="cd00093">
    <property type="entry name" value="HTH_XRE"/>
    <property type="match status" value="1"/>
</dbReference>
<dbReference type="Pfam" id="PF13560">
    <property type="entry name" value="HTH_31"/>
    <property type="match status" value="1"/>
</dbReference>
<name>A0A1G6HP68_9MICO</name>
<dbReference type="OrthoDB" id="5108126at2"/>
<dbReference type="GO" id="GO:0003677">
    <property type="term" value="F:DNA binding"/>
    <property type="evidence" value="ECO:0007669"/>
    <property type="project" value="InterPro"/>
</dbReference>
<dbReference type="STRING" id="993073.AS029_05600"/>
<dbReference type="PROSITE" id="PS50943">
    <property type="entry name" value="HTH_CROC1"/>
    <property type="match status" value="1"/>
</dbReference>
<gene>
    <name evidence="2" type="ORF">SAMN05216418_1375</name>
</gene>
<dbReference type="Gene3D" id="1.10.260.40">
    <property type="entry name" value="lambda repressor-like DNA-binding domains"/>
    <property type="match status" value="1"/>
</dbReference>
<proteinExistence type="predicted"/>
<accession>A0A1G6HP68</accession>